<organism evidence="1 2">
    <name type="scientific">Flavobacterium branchiicola</name>
    <dbReference type="NCBI Taxonomy" id="1114875"/>
    <lineage>
        <taxon>Bacteria</taxon>
        <taxon>Pseudomonadati</taxon>
        <taxon>Bacteroidota</taxon>
        <taxon>Flavobacteriia</taxon>
        <taxon>Flavobacteriales</taxon>
        <taxon>Flavobacteriaceae</taxon>
        <taxon>Flavobacterium</taxon>
    </lineage>
</organism>
<comment type="caution">
    <text evidence="1">The sequence shown here is derived from an EMBL/GenBank/DDBJ whole genome shotgun (WGS) entry which is preliminary data.</text>
</comment>
<evidence type="ECO:0000313" key="1">
    <source>
        <dbReference type="EMBL" id="MFC4745941.1"/>
    </source>
</evidence>
<reference evidence="2" key="1">
    <citation type="journal article" date="2019" name="Int. J. Syst. Evol. Microbiol.">
        <title>The Global Catalogue of Microorganisms (GCM) 10K type strain sequencing project: providing services to taxonomists for standard genome sequencing and annotation.</title>
        <authorList>
            <consortium name="The Broad Institute Genomics Platform"/>
            <consortium name="The Broad Institute Genome Sequencing Center for Infectious Disease"/>
            <person name="Wu L."/>
            <person name="Ma J."/>
        </authorList>
    </citation>
    <scope>NUCLEOTIDE SEQUENCE [LARGE SCALE GENOMIC DNA]</scope>
    <source>
        <strain evidence="2">WYCCWR 13023</strain>
    </source>
</reference>
<sequence>MKNYQKKALYLLIFSTISNVSYLYSQTSDKSSIYEFFDNNVGRDNLNINNGVLHSEPFRPIAEKHRYYINEFNAGSLGFEDEIYDNVLLKYDIHQDQLIFKQKDQTDNLAINLIKDKVNFFSIKNKKFVNLKSEALKFPSIINGIYEENYVGDLVSLYIKHHKEKIKVFQSDGVYYNYIYKTDYIIKYNNYFYKVDSQKEVKKIFPSVKKEINNYYKVDKKLEHSDKTQFMENLTKQINSFLKKSST</sequence>
<protein>
    <recommendedName>
        <fullName evidence="3">DKNYY family protein</fullName>
    </recommendedName>
</protein>
<dbReference type="Proteomes" id="UP001595935">
    <property type="component" value="Unassembled WGS sequence"/>
</dbReference>
<evidence type="ECO:0008006" key="3">
    <source>
        <dbReference type="Google" id="ProtNLM"/>
    </source>
</evidence>
<gene>
    <name evidence="1" type="ORF">ACFO5S_00690</name>
</gene>
<accession>A0ABV9P9X1</accession>
<name>A0ABV9P9X1_9FLAO</name>
<proteinExistence type="predicted"/>
<dbReference type="RefSeq" id="WP_213255081.1">
    <property type="nucleotide sequence ID" value="NZ_JAGYWA010000001.1"/>
</dbReference>
<keyword evidence="2" id="KW-1185">Reference proteome</keyword>
<dbReference type="EMBL" id="JBHSGV010000001">
    <property type="protein sequence ID" value="MFC4745941.1"/>
    <property type="molecule type" value="Genomic_DNA"/>
</dbReference>
<evidence type="ECO:0000313" key="2">
    <source>
        <dbReference type="Proteomes" id="UP001595935"/>
    </source>
</evidence>